<evidence type="ECO:0000256" key="2">
    <source>
        <dbReference type="ARBA" id="ARBA00004186"/>
    </source>
</evidence>
<feature type="compositionally biased region" description="Basic and acidic residues" evidence="7">
    <location>
        <begin position="453"/>
        <end position="478"/>
    </location>
</feature>
<gene>
    <name evidence="10" type="ORF">FSP39_005973</name>
</gene>
<dbReference type="EMBL" id="VSWD01000012">
    <property type="protein sequence ID" value="KAK3085599.1"/>
    <property type="molecule type" value="Genomic_DNA"/>
</dbReference>
<dbReference type="Proteomes" id="UP001186944">
    <property type="component" value="Unassembled WGS sequence"/>
</dbReference>
<feature type="compositionally biased region" description="Basic and acidic residues" evidence="7">
    <location>
        <begin position="187"/>
        <end position="201"/>
    </location>
</feature>
<evidence type="ECO:0000313" key="10">
    <source>
        <dbReference type="EMBL" id="KAK3085599.1"/>
    </source>
</evidence>
<feature type="region of interest" description="Disordered" evidence="7">
    <location>
        <begin position="564"/>
        <end position="603"/>
    </location>
</feature>
<dbReference type="Pfam" id="PF06886">
    <property type="entry name" value="TPX2"/>
    <property type="match status" value="1"/>
</dbReference>
<keyword evidence="11" id="KW-1185">Reference proteome</keyword>
<feature type="compositionally biased region" description="Basic and acidic residues" evidence="7">
    <location>
        <begin position="426"/>
        <end position="441"/>
    </location>
</feature>
<organism evidence="10 11">
    <name type="scientific">Pinctada imbricata</name>
    <name type="common">Atlantic pearl-oyster</name>
    <name type="synonym">Pinctada martensii</name>
    <dbReference type="NCBI Taxonomy" id="66713"/>
    <lineage>
        <taxon>Eukaryota</taxon>
        <taxon>Metazoa</taxon>
        <taxon>Spiralia</taxon>
        <taxon>Lophotrochozoa</taxon>
        <taxon>Mollusca</taxon>
        <taxon>Bivalvia</taxon>
        <taxon>Autobranchia</taxon>
        <taxon>Pteriomorphia</taxon>
        <taxon>Pterioida</taxon>
        <taxon>Pterioidea</taxon>
        <taxon>Pteriidae</taxon>
        <taxon>Pinctada</taxon>
    </lineage>
</organism>
<keyword evidence="4" id="KW-0963">Cytoplasm</keyword>
<evidence type="ECO:0000259" key="8">
    <source>
        <dbReference type="Pfam" id="PF06886"/>
    </source>
</evidence>
<feature type="domain" description="TPX2 C-terminal" evidence="8">
    <location>
        <begin position="510"/>
        <end position="585"/>
    </location>
</feature>
<evidence type="ECO:0000256" key="1">
    <source>
        <dbReference type="ARBA" id="ARBA00004123"/>
    </source>
</evidence>
<evidence type="ECO:0008006" key="12">
    <source>
        <dbReference type="Google" id="ProtNLM"/>
    </source>
</evidence>
<dbReference type="AlphaFoldDB" id="A0AA88XQJ5"/>
<evidence type="ECO:0000256" key="6">
    <source>
        <dbReference type="ARBA" id="ARBA00023242"/>
    </source>
</evidence>
<feature type="region of interest" description="Disordered" evidence="7">
    <location>
        <begin position="27"/>
        <end position="208"/>
    </location>
</feature>
<dbReference type="InterPro" id="IPR009675">
    <property type="entry name" value="TPX2_fam"/>
</dbReference>
<dbReference type="InterPro" id="IPR027329">
    <property type="entry name" value="TPX2_C"/>
</dbReference>
<accession>A0AA88XQJ5</accession>
<proteinExistence type="inferred from homology"/>
<comment type="similarity">
    <text evidence="3">Belongs to the TPX2 family.</text>
</comment>
<feature type="compositionally biased region" description="Polar residues" evidence="7">
    <location>
        <begin position="32"/>
        <end position="44"/>
    </location>
</feature>
<dbReference type="PANTHER" id="PTHR14326">
    <property type="entry name" value="TARGETING PROTEIN FOR XKLP2"/>
    <property type="match status" value="1"/>
</dbReference>
<keyword evidence="6" id="KW-0539">Nucleus</keyword>
<dbReference type="PANTHER" id="PTHR14326:SF44">
    <property type="entry name" value="TARGETING PROTEIN FOR XKLP2"/>
    <property type="match status" value="1"/>
</dbReference>
<comment type="caution">
    <text evidence="10">The sequence shown here is derived from an EMBL/GenBank/DDBJ whole genome shotgun (WGS) entry which is preliminary data.</text>
</comment>
<evidence type="ECO:0000256" key="7">
    <source>
        <dbReference type="SAM" id="MobiDB-lite"/>
    </source>
</evidence>
<name>A0AA88XQJ5_PINIB</name>
<dbReference type="GO" id="GO:0060236">
    <property type="term" value="P:regulation of mitotic spindle organization"/>
    <property type="evidence" value="ECO:0007669"/>
    <property type="project" value="InterPro"/>
</dbReference>
<evidence type="ECO:0000313" key="11">
    <source>
        <dbReference type="Proteomes" id="UP001186944"/>
    </source>
</evidence>
<feature type="region of interest" description="Disordered" evidence="7">
    <location>
        <begin position="301"/>
        <end position="321"/>
    </location>
</feature>
<evidence type="ECO:0000256" key="5">
    <source>
        <dbReference type="ARBA" id="ARBA00023212"/>
    </source>
</evidence>
<comment type="subcellular location">
    <subcellularLocation>
        <location evidence="2">Cytoplasm</location>
        <location evidence="2">Cytoskeleton</location>
        <location evidence="2">Spindle</location>
    </subcellularLocation>
    <subcellularLocation>
        <location evidence="1">Nucleus</location>
    </subcellularLocation>
</comment>
<feature type="domain" description="TPX2 central" evidence="9">
    <location>
        <begin position="166"/>
        <end position="288"/>
    </location>
</feature>
<feature type="region of interest" description="Disordered" evidence="7">
    <location>
        <begin position="426"/>
        <end position="502"/>
    </location>
</feature>
<sequence length="603" mass="69970">MSKPDRVMNAEEKELEEIAHMRKELAKKRAMSQKSYQKAMTSSGYVPHHSKKEPTMPVDIHFSTDARIKAQPVVPNEKPADFTRSLRSSSKEPPAPPQNKALTRPEPFALSESRKRKVEPESQTSNGFKSMAENVQAFHRQTPERFRSKVVGPPQRCARGKSQGDLTIPKTPQLETRSRTRQVHVPSQKELEEQEIEEMKKHQIKANPVNHRILTEPCVGVKKVTPKPLTKPEEFNLHKSHNVRGNRSQEEERYQFHANPCPTKILEHPVGVKPAKGIPLTHPQSPAFALKHRVRMPLEPEEEKKANTSATRRSVPHHGVPFQPVLSHKVTVPQPFTFEDREKARQVQKEAKIEHYLEEEQKIEEVMVKAHPVPHSGVPFQPKLSHSCTRPQPFSFEERDHVMGERKKEKIQQVYYEEKKAREFHAQPLPDHETHLPERQPRPLTKPEPFELQIDKRGAKRTEEWNSRMAEEEEEKKQKAMFRAKPAVVTHKEPYKAQKSTKPLTDITEFTLSTEQRSQQREDFEMFKKAREAQIESVKRQEVMRKEEEEKQIIAKLRKQAVHQANPIKRFRPVEVAPSDKPLTKPASPQFQTDRRLRSKLQS</sequence>
<dbReference type="InterPro" id="IPR027330">
    <property type="entry name" value="TPX2_central_dom"/>
</dbReference>
<dbReference type="Pfam" id="PF12214">
    <property type="entry name" value="TPX2_importin"/>
    <property type="match status" value="1"/>
</dbReference>
<evidence type="ECO:0000256" key="4">
    <source>
        <dbReference type="ARBA" id="ARBA00022490"/>
    </source>
</evidence>
<keyword evidence="5" id="KW-0206">Cytoskeleton</keyword>
<dbReference type="GO" id="GO:0005819">
    <property type="term" value="C:spindle"/>
    <property type="evidence" value="ECO:0007669"/>
    <property type="project" value="UniProtKB-SubCell"/>
</dbReference>
<evidence type="ECO:0000259" key="9">
    <source>
        <dbReference type="Pfam" id="PF12214"/>
    </source>
</evidence>
<dbReference type="GO" id="GO:0005634">
    <property type="term" value="C:nucleus"/>
    <property type="evidence" value="ECO:0007669"/>
    <property type="project" value="UniProtKB-SubCell"/>
</dbReference>
<dbReference type="GO" id="GO:0005874">
    <property type="term" value="C:microtubule"/>
    <property type="evidence" value="ECO:0007669"/>
    <property type="project" value="InterPro"/>
</dbReference>
<reference evidence="10" key="1">
    <citation type="submission" date="2019-08" db="EMBL/GenBank/DDBJ databases">
        <title>The improved chromosome-level genome for the pearl oyster Pinctada fucata martensii using PacBio sequencing and Hi-C.</title>
        <authorList>
            <person name="Zheng Z."/>
        </authorList>
    </citation>
    <scope>NUCLEOTIDE SEQUENCE</scope>
    <source>
        <strain evidence="10">ZZ-2019</strain>
        <tissue evidence="10">Adductor muscle</tissue>
    </source>
</reference>
<feature type="region of interest" description="Disordered" evidence="7">
    <location>
        <begin position="223"/>
        <end position="252"/>
    </location>
</feature>
<evidence type="ECO:0000256" key="3">
    <source>
        <dbReference type="ARBA" id="ARBA00005885"/>
    </source>
</evidence>
<protein>
    <recommendedName>
        <fullName evidence="12">Targeting protein for Xklp2</fullName>
    </recommendedName>
</protein>